<evidence type="ECO:0000256" key="1">
    <source>
        <dbReference type="PIRSR" id="PIRSR016487-1"/>
    </source>
</evidence>
<dbReference type="InterPro" id="IPR033469">
    <property type="entry name" value="CYTH-like_dom_sf"/>
</dbReference>
<sequence>MGLEIERKFLVKNASWRDAIEDREPILQGYLAEAGRATVRVRAKGDRGFLTIKGRTTGVTRSEFEYEIPIEDARTMLESLSSLPVIDKVRHRVRCGGHLWEVDVFAGENAGLVLAEIELASEDESFERPDWAGAEVSDDPRYYNSNLARHPFSRW</sequence>
<dbReference type="InterPro" id="IPR012042">
    <property type="entry name" value="NeuTTM/CthTTM-like"/>
</dbReference>
<dbReference type="Proteomes" id="UP000198816">
    <property type="component" value="Unassembled WGS sequence"/>
</dbReference>
<gene>
    <name evidence="3" type="ORF">SAMN05421783_11440</name>
</gene>
<feature type="active site" description="Proton acceptor" evidence="1">
    <location>
        <position position="30"/>
    </location>
</feature>
<dbReference type="PROSITE" id="PS51707">
    <property type="entry name" value="CYTH"/>
    <property type="match status" value="1"/>
</dbReference>
<dbReference type="EMBL" id="FNNZ01000014">
    <property type="protein sequence ID" value="SDX10237.1"/>
    <property type="molecule type" value="Genomic_DNA"/>
</dbReference>
<dbReference type="SUPFAM" id="SSF55154">
    <property type="entry name" value="CYTH-like phosphatases"/>
    <property type="match status" value="1"/>
</dbReference>
<feature type="domain" description="CYTH" evidence="2">
    <location>
        <begin position="2"/>
        <end position="149"/>
    </location>
</feature>
<dbReference type="CDD" id="cd07891">
    <property type="entry name" value="CYTH-like_CthTTM-like_1"/>
    <property type="match status" value="1"/>
</dbReference>
<organism evidence="3 4">
    <name type="scientific">Thiocapsa roseopersicina</name>
    <dbReference type="NCBI Taxonomy" id="1058"/>
    <lineage>
        <taxon>Bacteria</taxon>
        <taxon>Pseudomonadati</taxon>
        <taxon>Pseudomonadota</taxon>
        <taxon>Gammaproteobacteria</taxon>
        <taxon>Chromatiales</taxon>
        <taxon>Chromatiaceae</taxon>
        <taxon>Thiocapsa</taxon>
    </lineage>
</organism>
<dbReference type="SMART" id="SM01118">
    <property type="entry name" value="CYTH"/>
    <property type="match status" value="1"/>
</dbReference>
<proteinExistence type="predicted"/>
<dbReference type="Pfam" id="PF01928">
    <property type="entry name" value="CYTH"/>
    <property type="match status" value="1"/>
</dbReference>
<dbReference type="STRING" id="1058.SAMN05421783_11440"/>
<dbReference type="OrthoDB" id="9805588at2"/>
<dbReference type="PIRSF" id="PIRSF016487">
    <property type="entry name" value="CYTH_UCP016487"/>
    <property type="match status" value="1"/>
</dbReference>
<dbReference type="PANTHER" id="PTHR40114">
    <property type="entry name" value="SLR0698 PROTEIN"/>
    <property type="match status" value="1"/>
</dbReference>
<dbReference type="InterPro" id="IPR023577">
    <property type="entry name" value="CYTH_domain"/>
</dbReference>
<protein>
    <submittedName>
        <fullName evidence="3">Adenylate cyclase</fullName>
    </submittedName>
</protein>
<dbReference type="AlphaFoldDB" id="A0A1H2YYT3"/>
<evidence type="ECO:0000313" key="4">
    <source>
        <dbReference type="Proteomes" id="UP000198816"/>
    </source>
</evidence>
<dbReference type="Gene3D" id="2.40.320.10">
    <property type="entry name" value="Hypothetical Protein Pfu-838710-001"/>
    <property type="match status" value="1"/>
</dbReference>
<evidence type="ECO:0000259" key="2">
    <source>
        <dbReference type="PROSITE" id="PS51707"/>
    </source>
</evidence>
<reference evidence="4" key="1">
    <citation type="submission" date="2016-10" db="EMBL/GenBank/DDBJ databases">
        <authorList>
            <person name="Varghese N."/>
            <person name="Submissions S."/>
        </authorList>
    </citation>
    <scope>NUCLEOTIDE SEQUENCE [LARGE SCALE GENOMIC DNA]</scope>
    <source>
        <strain evidence="4">DSM 217</strain>
    </source>
</reference>
<dbReference type="RefSeq" id="WP_093033755.1">
    <property type="nucleotide sequence ID" value="NZ_FNNZ01000014.1"/>
</dbReference>
<name>A0A1H2YYT3_THIRO</name>
<dbReference type="PANTHER" id="PTHR40114:SF1">
    <property type="entry name" value="SLR0698 PROTEIN"/>
    <property type="match status" value="1"/>
</dbReference>
<evidence type="ECO:0000313" key="3">
    <source>
        <dbReference type="EMBL" id="SDX10237.1"/>
    </source>
</evidence>
<keyword evidence="4" id="KW-1185">Reference proteome</keyword>
<accession>A0A1H2YYT3</accession>